<feature type="domain" description="Methyltransferase type 11" evidence="1">
    <location>
        <begin position="44"/>
        <end position="136"/>
    </location>
</feature>
<comment type="caution">
    <text evidence="2">The sequence shown here is derived from an EMBL/GenBank/DDBJ whole genome shotgun (WGS) entry which is preliminary data.</text>
</comment>
<keyword evidence="3" id="KW-1185">Reference proteome</keyword>
<evidence type="ECO:0000313" key="3">
    <source>
        <dbReference type="Proteomes" id="UP001239083"/>
    </source>
</evidence>
<dbReference type="GO" id="GO:0032259">
    <property type="term" value="P:methylation"/>
    <property type="evidence" value="ECO:0007669"/>
    <property type="project" value="UniProtKB-KW"/>
</dbReference>
<sequence>MNGADPDGWSGVAASWAELWGGFADPARRALVAHAGIRAGMQVLDVGCGSGEFLALLTGLGVEAAGVDPAPGMVAVARRALPNADVREGDFSALPWPGATFDVVTAVNALQFAGDTDARVAALREAVRMLKPGGRIGIANWAEDAVNDLDTVEAAVARAAGEEPTPGGDYRRAGGLEALFAKAGLTVDAAGLVETPWRVPDDETLVRGVLLGEDAATMASVRDVVVGAARPFRTAGGGYLLRNAFRYIVGRDRQAGDD</sequence>
<evidence type="ECO:0000259" key="1">
    <source>
        <dbReference type="Pfam" id="PF08241"/>
    </source>
</evidence>
<reference evidence="2 3" key="1">
    <citation type="submission" date="2023-07" db="EMBL/GenBank/DDBJ databases">
        <title>Comparative genomics of wheat-associated soil bacteria to identify genetic determinants of phenazine resistance.</title>
        <authorList>
            <person name="Mouncey N."/>
        </authorList>
    </citation>
    <scope>NUCLEOTIDE SEQUENCE [LARGE SCALE GENOMIC DNA]</scope>
    <source>
        <strain evidence="2 3">V3I3</strain>
    </source>
</reference>
<dbReference type="InterPro" id="IPR029063">
    <property type="entry name" value="SAM-dependent_MTases_sf"/>
</dbReference>
<dbReference type="SUPFAM" id="SSF53335">
    <property type="entry name" value="S-adenosyl-L-methionine-dependent methyltransferases"/>
    <property type="match status" value="1"/>
</dbReference>
<dbReference type="CDD" id="cd02440">
    <property type="entry name" value="AdoMet_MTases"/>
    <property type="match status" value="1"/>
</dbReference>
<dbReference type="Gene3D" id="3.40.50.150">
    <property type="entry name" value="Vaccinia Virus protein VP39"/>
    <property type="match status" value="1"/>
</dbReference>
<keyword evidence="2" id="KW-0489">Methyltransferase</keyword>
<dbReference type="InterPro" id="IPR013216">
    <property type="entry name" value="Methyltransf_11"/>
</dbReference>
<dbReference type="InterPro" id="IPR050508">
    <property type="entry name" value="Methyltransf_Superfamily"/>
</dbReference>
<dbReference type="EMBL" id="JAUSYY010000001">
    <property type="protein sequence ID" value="MDQ0894833.1"/>
    <property type="molecule type" value="Genomic_DNA"/>
</dbReference>
<gene>
    <name evidence="2" type="ORF">QFZ26_002388</name>
</gene>
<dbReference type="PANTHER" id="PTHR42912:SF95">
    <property type="entry name" value="METHYLTRANSFERASE TYPE 11 DOMAIN-CONTAINING PROTEIN"/>
    <property type="match status" value="1"/>
</dbReference>
<dbReference type="GO" id="GO:0008168">
    <property type="term" value="F:methyltransferase activity"/>
    <property type="evidence" value="ECO:0007669"/>
    <property type="project" value="UniProtKB-KW"/>
</dbReference>
<accession>A0ABU0R9V3</accession>
<name>A0ABU0R9V3_9MICO</name>
<organism evidence="2 3">
    <name type="scientific">Agromyces ramosus</name>
    <dbReference type="NCBI Taxonomy" id="33879"/>
    <lineage>
        <taxon>Bacteria</taxon>
        <taxon>Bacillati</taxon>
        <taxon>Actinomycetota</taxon>
        <taxon>Actinomycetes</taxon>
        <taxon>Micrococcales</taxon>
        <taxon>Microbacteriaceae</taxon>
        <taxon>Agromyces</taxon>
    </lineage>
</organism>
<dbReference type="Pfam" id="PF08241">
    <property type="entry name" value="Methyltransf_11"/>
    <property type="match status" value="1"/>
</dbReference>
<dbReference type="Proteomes" id="UP001239083">
    <property type="component" value="Unassembled WGS sequence"/>
</dbReference>
<dbReference type="RefSeq" id="WP_307042396.1">
    <property type="nucleotide sequence ID" value="NZ_JAUSYY010000001.1"/>
</dbReference>
<protein>
    <submittedName>
        <fullName evidence="2">SAM-dependent methyltransferase</fullName>
    </submittedName>
</protein>
<proteinExistence type="predicted"/>
<dbReference type="PANTHER" id="PTHR42912">
    <property type="entry name" value="METHYLTRANSFERASE"/>
    <property type="match status" value="1"/>
</dbReference>
<keyword evidence="2" id="KW-0808">Transferase</keyword>
<evidence type="ECO:0000313" key="2">
    <source>
        <dbReference type="EMBL" id="MDQ0894833.1"/>
    </source>
</evidence>